<evidence type="ECO:0000259" key="1">
    <source>
        <dbReference type="Pfam" id="PF02486"/>
    </source>
</evidence>
<comment type="caution">
    <text evidence="2">The sequence shown here is derived from an EMBL/GenBank/DDBJ whole genome shotgun (WGS) entry which is preliminary data.</text>
</comment>
<protein>
    <recommendedName>
        <fullName evidence="1">Replication initiation protein-like C-terminal domain-containing protein</fullName>
    </recommendedName>
</protein>
<accession>A0A0F9RXY4</accession>
<feature type="domain" description="Replication initiation protein-like C-terminal" evidence="1">
    <location>
        <begin position="167"/>
        <end position="358"/>
    </location>
</feature>
<name>A0A0F9RXY4_9ZZZZ</name>
<sequence>MSLSQGRTNPRALQGNAIMASILGESALVSGSPGDVCEKGVKQMLVKKESKTVNPGTVIPGCHSQGCNSTGVHWLRISFDFKQLESVKAMVCSFFGDCEMSYIGILSYSARFVWASGVSLCFDEDPELRQKAHRGRITLDIPGSCCDELTAPDLLLLTQYCQELRGKVTRIDVYFDDYARLVSLDELRNTVDKNDFSGFRITSKNQTRDRTKKKDGGMTYDAVTFGRRGSKGSGKYLRVYDKNLESKGEENCIRWEVEFTQHYADEVFKILAGADGNLDVYAICCGSLVAGCIKFVHRNGDKNITRLELYDWWESIEKCLGVLHIRIAKKKNSLTGMMEWTERQVSPTLSVIAQAFKTERDLYEWLQEIRDVGESKLSAHQRQVAEQNAGCLAFNPKCNRRKNETAYLNAMCTQVI</sequence>
<proteinExistence type="predicted"/>
<gene>
    <name evidence="2" type="ORF">LCGC14_0840640</name>
</gene>
<dbReference type="AlphaFoldDB" id="A0A0F9RXY4"/>
<organism evidence="2">
    <name type="scientific">marine sediment metagenome</name>
    <dbReference type="NCBI Taxonomy" id="412755"/>
    <lineage>
        <taxon>unclassified sequences</taxon>
        <taxon>metagenomes</taxon>
        <taxon>ecological metagenomes</taxon>
    </lineage>
</organism>
<evidence type="ECO:0000313" key="2">
    <source>
        <dbReference type="EMBL" id="KKN29766.1"/>
    </source>
</evidence>
<reference evidence="2" key="1">
    <citation type="journal article" date="2015" name="Nature">
        <title>Complex archaea that bridge the gap between prokaryotes and eukaryotes.</title>
        <authorList>
            <person name="Spang A."/>
            <person name="Saw J.H."/>
            <person name="Jorgensen S.L."/>
            <person name="Zaremba-Niedzwiedzka K."/>
            <person name="Martijn J."/>
            <person name="Lind A.E."/>
            <person name="van Eijk R."/>
            <person name="Schleper C."/>
            <person name="Guy L."/>
            <person name="Ettema T.J."/>
        </authorList>
    </citation>
    <scope>NUCLEOTIDE SEQUENCE</scope>
</reference>
<dbReference type="EMBL" id="LAZR01002459">
    <property type="protein sequence ID" value="KKN29766.1"/>
    <property type="molecule type" value="Genomic_DNA"/>
</dbReference>
<dbReference type="InterPro" id="IPR003491">
    <property type="entry name" value="REP-like_C"/>
</dbReference>
<dbReference type="Pfam" id="PF02486">
    <property type="entry name" value="Rep_trans"/>
    <property type="match status" value="1"/>
</dbReference>